<evidence type="ECO:0000256" key="1">
    <source>
        <dbReference type="SAM" id="MobiDB-lite"/>
    </source>
</evidence>
<proteinExistence type="predicted"/>
<dbReference type="EMBL" id="JAUZQC010000016">
    <property type="protein sequence ID" value="KAK5857720.1"/>
    <property type="molecule type" value="Genomic_DNA"/>
</dbReference>
<comment type="caution">
    <text evidence="3">The sequence shown here is derived from an EMBL/GenBank/DDBJ whole genome shotgun (WGS) entry which is preliminary data.</text>
</comment>
<sequence length="97" mass="10530">MCLQNRALRELASLFLISGLLTDMLSSPDNQPPKYEGRCFLSAAQREQKSSVGRLRGEEEEGGGGESAEDWNSLRRAPASTGLSRAKLAVKSPLSSY</sequence>
<dbReference type="AlphaFoldDB" id="A0AAN7X8T2"/>
<feature type="region of interest" description="Disordered" evidence="1">
    <location>
        <begin position="46"/>
        <end position="82"/>
    </location>
</feature>
<accession>A0AAN7X8T2</accession>
<evidence type="ECO:0000313" key="3">
    <source>
        <dbReference type="EMBL" id="KAK5857720.1"/>
    </source>
</evidence>
<reference evidence="3 4" key="2">
    <citation type="journal article" date="2023" name="Mol. Biol. Evol.">
        <title>Genomics of Secondarily Temperate Adaptation in the Only Non-Antarctic Icefish.</title>
        <authorList>
            <person name="Rivera-Colon A.G."/>
            <person name="Rayamajhi N."/>
            <person name="Minhas B.F."/>
            <person name="Madrigal G."/>
            <person name="Bilyk K.T."/>
            <person name="Yoon V."/>
            <person name="Hune M."/>
            <person name="Gregory S."/>
            <person name="Cheng C.H.C."/>
            <person name="Catchen J.M."/>
        </authorList>
    </citation>
    <scope>NUCLEOTIDE SEQUENCE [LARGE SCALE GENOMIC DNA]</scope>
    <source>
        <strain evidence="3">JMC-PN-2008</strain>
    </source>
</reference>
<evidence type="ECO:0000256" key="2">
    <source>
        <dbReference type="SAM" id="SignalP"/>
    </source>
</evidence>
<dbReference type="Proteomes" id="UP001346869">
    <property type="component" value="Unassembled WGS sequence"/>
</dbReference>
<keyword evidence="2" id="KW-0732">Signal</keyword>
<gene>
    <name evidence="3" type="ORF">PBY51_010946</name>
</gene>
<protein>
    <submittedName>
        <fullName evidence="3">Uncharacterized protein</fullName>
    </submittedName>
</protein>
<name>A0AAN7X8T2_ELEMC</name>
<organism evidence="3 4">
    <name type="scientific">Eleginops maclovinus</name>
    <name type="common">Patagonian blennie</name>
    <name type="synonym">Eleginus maclovinus</name>
    <dbReference type="NCBI Taxonomy" id="56733"/>
    <lineage>
        <taxon>Eukaryota</taxon>
        <taxon>Metazoa</taxon>
        <taxon>Chordata</taxon>
        <taxon>Craniata</taxon>
        <taxon>Vertebrata</taxon>
        <taxon>Euteleostomi</taxon>
        <taxon>Actinopterygii</taxon>
        <taxon>Neopterygii</taxon>
        <taxon>Teleostei</taxon>
        <taxon>Neoteleostei</taxon>
        <taxon>Acanthomorphata</taxon>
        <taxon>Eupercaria</taxon>
        <taxon>Perciformes</taxon>
        <taxon>Notothenioidei</taxon>
        <taxon>Eleginopidae</taxon>
        <taxon>Eleginops</taxon>
    </lineage>
</organism>
<feature type="compositionally biased region" description="Acidic residues" evidence="1">
    <location>
        <begin position="58"/>
        <end position="69"/>
    </location>
</feature>
<evidence type="ECO:0000313" key="4">
    <source>
        <dbReference type="Proteomes" id="UP001346869"/>
    </source>
</evidence>
<reference evidence="3 4" key="1">
    <citation type="journal article" date="2023" name="Genes (Basel)">
        <title>Chromosome-Level Genome Assembly and Circadian Gene Repertoire of the Patagonia Blennie Eleginops maclovinus-The Closest Ancestral Proxy of Antarctic Cryonotothenioids.</title>
        <authorList>
            <person name="Cheng C.C."/>
            <person name="Rivera-Colon A.G."/>
            <person name="Minhas B.F."/>
            <person name="Wilson L."/>
            <person name="Rayamajhi N."/>
            <person name="Vargas-Chacoff L."/>
            <person name="Catchen J.M."/>
        </authorList>
    </citation>
    <scope>NUCLEOTIDE SEQUENCE [LARGE SCALE GENOMIC DNA]</scope>
    <source>
        <strain evidence="3">JMC-PN-2008</strain>
    </source>
</reference>
<feature type="signal peptide" evidence="2">
    <location>
        <begin position="1"/>
        <end position="26"/>
    </location>
</feature>
<feature type="chain" id="PRO_5043037679" evidence="2">
    <location>
        <begin position="27"/>
        <end position="97"/>
    </location>
</feature>
<keyword evidence="4" id="KW-1185">Reference proteome</keyword>